<dbReference type="NCBIfam" id="NF037980">
    <property type="entry name" value="T2SS_GspK"/>
    <property type="match status" value="1"/>
</dbReference>
<evidence type="ECO:0000256" key="5">
    <source>
        <dbReference type="ARBA" id="ARBA00022519"/>
    </source>
</evidence>
<feature type="region of interest" description="Disordered" evidence="11">
    <location>
        <begin position="168"/>
        <end position="195"/>
    </location>
</feature>
<feature type="transmembrane region" description="Helical" evidence="12">
    <location>
        <begin position="12"/>
        <end position="34"/>
    </location>
</feature>
<keyword evidence="16" id="KW-1185">Reference proteome</keyword>
<keyword evidence="8 12" id="KW-1133">Transmembrane helix</keyword>
<dbReference type="EMBL" id="AP026966">
    <property type="protein sequence ID" value="BDT56979.1"/>
    <property type="molecule type" value="Genomic_DNA"/>
</dbReference>
<dbReference type="SUPFAM" id="SSF54523">
    <property type="entry name" value="Pili subunits"/>
    <property type="match status" value="1"/>
</dbReference>
<dbReference type="Gene3D" id="1.10.40.60">
    <property type="entry name" value="EpsJ-like"/>
    <property type="match status" value="2"/>
</dbReference>
<evidence type="ECO:0000256" key="9">
    <source>
        <dbReference type="ARBA" id="ARBA00023136"/>
    </source>
</evidence>
<keyword evidence="3 10" id="KW-0813">Transport</keyword>
<comment type="similarity">
    <text evidence="2 10">Belongs to the GSP K family.</text>
</comment>
<evidence type="ECO:0000256" key="2">
    <source>
        <dbReference type="ARBA" id="ARBA00007246"/>
    </source>
</evidence>
<evidence type="ECO:0000256" key="12">
    <source>
        <dbReference type="SAM" id="Phobius"/>
    </source>
</evidence>
<reference evidence="15" key="1">
    <citation type="submission" date="2022-11" db="EMBL/GenBank/DDBJ databases">
        <title>Isolation and characterization of PLA-degrading bacterium Massilia sp. from Antarctic soil.</title>
        <authorList>
            <person name="Sato K."/>
            <person name="Gomez-Fuentes C."/>
            <person name="Ahmad S.A."/>
            <person name="Zulkharnain A."/>
        </authorList>
    </citation>
    <scope>NUCLEOTIDE SEQUENCE</scope>
    <source>
        <strain evidence="15">N-3</strain>
    </source>
</reference>
<evidence type="ECO:0000256" key="10">
    <source>
        <dbReference type="PIRNR" id="PIRNR002786"/>
    </source>
</evidence>
<evidence type="ECO:0000313" key="15">
    <source>
        <dbReference type="EMBL" id="BDT56979.1"/>
    </source>
</evidence>
<feature type="domain" description="T2SS protein K second SAM-like" evidence="13">
    <location>
        <begin position="241"/>
        <end position="290"/>
    </location>
</feature>
<gene>
    <name evidence="15" type="primary">gspK</name>
    <name evidence="15" type="ORF">MasN3_04730</name>
</gene>
<dbReference type="InterPro" id="IPR005628">
    <property type="entry name" value="GspK"/>
</dbReference>
<dbReference type="PANTHER" id="PTHR38831:SF1">
    <property type="entry name" value="TYPE II SECRETION SYSTEM PROTEIN K-RELATED"/>
    <property type="match status" value="1"/>
</dbReference>
<evidence type="ECO:0000256" key="4">
    <source>
        <dbReference type="ARBA" id="ARBA00022475"/>
    </source>
</evidence>
<evidence type="ECO:0000313" key="16">
    <source>
        <dbReference type="Proteomes" id="UP001163336"/>
    </source>
</evidence>
<evidence type="ECO:0000256" key="8">
    <source>
        <dbReference type="ARBA" id="ARBA00022989"/>
    </source>
</evidence>
<dbReference type="InterPro" id="IPR049031">
    <property type="entry name" value="T2SSK_SAM-like_1st"/>
</dbReference>
<protein>
    <recommendedName>
        <fullName evidence="10">Type II secretion system protein K</fullName>
    </recommendedName>
</protein>
<keyword evidence="7" id="KW-0653">Protein transport</keyword>
<evidence type="ECO:0000256" key="7">
    <source>
        <dbReference type="ARBA" id="ARBA00022927"/>
    </source>
</evidence>
<organism evidence="15 16">
    <name type="scientific">Massilia varians</name>
    <dbReference type="NCBI Taxonomy" id="457921"/>
    <lineage>
        <taxon>Bacteria</taxon>
        <taxon>Pseudomonadati</taxon>
        <taxon>Pseudomonadota</taxon>
        <taxon>Betaproteobacteria</taxon>
        <taxon>Burkholderiales</taxon>
        <taxon>Oxalobacteraceae</taxon>
        <taxon>Telluria group</taxon>
        <taxon>Massilia</taxon>
    </lineage>
</organism>
<dbReference type="PANTHER" id="PTHR38831">
    <property type="entry name" value="TYPE II SECRETION SYSTEM PROTEIN K"/>
    <property type="match status" value="1"/>
</dbReference>
<feature type="compositionally biased region" description="Pro residues" evidence="11">
    <location>
        <begin position="177"/>
        <end position="195"/>
    </location>
</feature>
<keyword evidence="6 12" id="KW-0812">Transmembrane</keyword>
<keyword evidence="4 10" id="KW-1003">Cell membrane</keyword>
<name>A0ABN6T3X0_9BURK</name>
<dbReference type="PIRSF" id="PIRSF002786">
    <property type="entry name" value="XcpX"/>
    <property type="match status" value="1"/>
</dbReference>
<dbReference type="SUPFAM" id="SSF158544">
    <property type="entry name" value="GspK insert domain-like"/>
    <property type="match status" value="1"/>
</dbReference>
<dbReference type="InterPro" id="IPR049179">
    <property type="entry name" value="T2SSK_SAM-like_2nd"/>
</dbReference>
<evidence type="ECO:0000259" key="13">
    <source>
        <dbReference type="Pfam" id="PF03934"/>
    </source>
</evidence>
<dbReference type="Gene3D" id="3.30.1300.30">
    <property type="entry name" value="GSPII I/J protein-like"/>
    <property type="match status" value="1"/>
</dbReference>
<dbReference type="Pfam" id="PF21687">
    <property type="entry name" value="T2SSK_1st"/>
    <property type="match status" value="1"/>
</dbReference>
<keyword evidence="5 10" id="KW-0997">Cell inner membrane</keyword>
<proteinExistence type="inferred from homology"/>
<keyword evidence="9 10" id="KW-0472">Membrane</keyword>
<dbReference type="RefSeq" id="WP_281911963.1">
    <property type="nucleotide sequence ID" value="NZ_AP026966.1"/>
</dbReference>
<evidence type="ECO:0000256" key="11">
    <source>
        <dbReference type="SAM" id="MobiDB-lite"/>
    </source>
</evidence>
<dbReference type="InterPro" id="IPR045584">
    <property type="entry name" value="Pilin-like"/>
</dbReference>
<dbReference type="Proteomes" id="UP001163336">
    <property type="component" value="Chromosome"/>
</dbReference>
<feature type="domain" description="T2SS protein K first SAM-like" evidence="14">
    <location>
        <begin position="119"/>
        <end position="233"/>
    </location>
</feature>
<evidence type="ECO:0000256" key="6">
    <source>
        <dbReference type="ARBA" id="ARBA00022692"/>
    </source>
</evidence>
<evidence type="ECO:0000259" key="14">
    <source>
        <dbReference type="Pfam" id="PF21687"/>
    </source>
</evidence>
<evidence type="ECO:0000256" key="1">
    <source>
        <dbReference type="ARBA" id="ARBA00004533"/>
    </source>
</evidence>
<dbReference type="InterPro" id="IPR038072">
    <property type="entry name" value="GspK_central_sf"/>
</dbReference>
<dbReference type="Pfam" id="PF03934">
    <property type="entry name" value="T2SSK"/>
    <property type="match status" value="1"/>
</dbReference>
<accession>A0ABN6T3X0</accession>
<evidence type="ECO:0000256" key="3">
    <source>
        <dbReference type="ARBA" id="ARBA00022448"/>
    </source>
</evidence>
<comment type="subcellular location">
    <subcellularLocation>
        <location evidence="1 10">Cell inner membrane</location>
    </subcellularLocation>
</comment>
<sequence>MRRSPSTGRQRGVAVVTALLLTTLAISIVASLFWQQQVQVRSMENQRLHLQTKWILRGALDWASLVLRQDAYTSQYTSLDQVWATPLAETRLDQYIERERVEGENFDASLSGNIIDATSRYNLANLARDRQKVQEQVAIFTRLLDNLRLDVRLANRIADFVAQGQQIAAPVDTNNPAEPPPGNPPAPTPTTLSPVPPVNGVPIPVLRVDDLLAVQGVTQEVMAKLRPFVIVLPYGAAATKLNVNTVPAELLSAIVPGMSLSRANTLVEQRRRVAPWRDTAAFATQAGADAQLAETWGVKSDWFIVQSRIRLDRAALNAESLIRRNPAAMVGGGTEVIWTRQN</sequence>